<sequence>MGKCQLCWSETSKDT</sequence>
<dbReference type="EMBL" id="GBXM01029078">
    <property type="protein sequence ID" value="JAH79499.1"/>
    <property type="molecule type" value="Transcribed_RNA"/>
</dbReference>
<reference evidence="1" key="1">
    <citation type="submission" date="2014-11" db="EMBL/GenBank/DDBJ databases">
        <authorList>
            <person name="Amaro Gonzalez C."/>
        </authorList>
    </citation>
    <scope>NUCLEOTIDE SEQUENCE</scope>
</reference>
<evidence type="ECO:0000313" key="1">
    <source>
        <dbReference type="EMBL" id="JAH79499.1"/>
    </source>
</evidence>
<reference evidence="1" key="2">
    <citation type="journal article" date="2015" name="Fish Shellfish Immunol.">
        <title>Early steps in the European eel (Anguilla anguilla)-Vibrio vulnificus interaction in the gills: Role of the RtxA13 toxin.</title>
        <authorList>
            <person name="Callol A."/>
            <person name="Pajuelo D."/>
            <person name="Ebbesson L."/>
            <person name="Teles M."/>
            <person name="MacKenzie S."/>
            <person name="Amaro C."/>
        </authorList>
    </citation>
    <scope>NUCLEOTIDE SEQUENCE</scope>
</reference>
<name>A0A0E9VMZ2_ANGAN</name>
<proteinExistence type="predicted"/>
<protein>
    <submittedName>
        <fullName evidence="1">Uncharacterized protein</fullName>
    </submittedName>
</protein>
<organism evidence="1">
    <name type="scientific">Anguilla anguilla</name>
    <name type="common">European freshwater eel</name>
    <name type="synonym">Muraena anguilla</name>
    <dbReference type="NCBI Taxonomy" id="7936"/>
    <lineage>
        <taxon>Eukaryota</taxon>
        <taxon>Metazoa</taxon>
        <taxon>Chordata</taxon>
        <taxon>Craniata</taxon>
        <taxon>Vertebrata</taxon>
        <taxon>Euteleostomi</taxon>
        <taxon>Actinopterygii</taxon>
        <taxon>Neopterygii</taxon>
        <taxon>Teleostei</taxon>
        <taxon>Anguilliformes</taxon>
        <taxon>Anguillidae</taxon>
        <taxon>Anguilla</taxon>
    </lineage>
</organism>
<accession>A0A0E9VMZ2</accession>